<dbReference type="EMBL" id="JAENIG010000002">
    <property type="protein sequence ID" value="MBK1854086.1"/>
    <property type="molecule type" value="Genomic_DNA"/>
</dbReference>
<keyword evidence="2" id="KW-0732">Signal</keyword>
<accession>A0AAE2S9Y9</accession>
<gene>
    <name evidence="3" type="ORF">JIN83_03905</name>
</gene>
<evidence type="ECO:0000313" key="4">
    <source>
        <dbReference type="Proteomes" id="UP000634206"/>
    </source>
</evidence>
<dbReference type="AlphaFoldDB" id="A0AAE2S9Y9"/>
<dbReference type="RefSeq" id="WP_309488692.1">
    <property type="nucleotide sequence ID" value="NZ_JAENIG010000002.1"/>
</dbReference>
<dbReference type="InterPro" id="IPR011050">
    <property type="entry name" value="Pectin_lyase_fold/virulence"/>
</dbReference>
<evidence type="ECO:0000313" key="3">
    <source>
        <dbReference type="EMBL" id="MBK1854086.1"/>
    </source>
</evidence>
<dbReference type="Gene3D" id="2.160.20.10">
    <property type="entry name" value="Single-stranded right-handed beta-helix, Pectin lyase-like"/>
    <property type="match status" value="1"/>
</dbReference>
<evidence type="ECO:0000256" key="1">
    <source>
        <dbReference type="SAM" id="MobiDB-lite"/>
    </source>
</evidence>
<proteinExistence type="predicted"/>
<organism evidence="3 4">
    <name type="scientific">Oceaniferula flava</name>
    <dbReference type="NCBI Taxonomy" id="2800421"/>
    <lineage>
        <taxon>Bacteria</taxon>
        <taxon>Pseudomonadati</taxon>
        <taxon>Verrucomicrobiota</taxon>
        <taxon>Verrucomicrobiia</taxon>
        <taxon>Verrucomicrobiales</taxon>
        <taxon>Verrucomicrobiaceae</taxon>
        <taxon>Oceaniferula</taxon>
    </lineage>
</organism>
<comment type="caution">
    <text evidence="3">The sequence shown here is derived from an EMBL/GenBank/DDBJ whole genome shotgun (WGS) entry which is preliminary data.</text>
</comment>
<keyword evidence="4" id="KW-1185">Reference proteome</keyword>
<dbReference type="SUPFAM" id="SSF51126">
    <property type="entry name" value="Pectin lyase-like"/>
    <property type="match status" value="1"/>
</dbReference>
<protein>
    <recommendedName>
        <fullName evidence="5">Right handed beta helix domain-containing protein</fullName>
    </recommendedName>
</protein>
<name>A0AAE2S9Y9_9BACT</name>
<feature type="signal peptide" evidence="2">
    <location>
        <begin position="1"/>
        <end position="23"/>
    </location>
</feature>
<sequence length="391" mass="43319">MPPLTAPYFATLLTISCLPSLLADTLTWNVKKQFGITGKGLNTAIKDARKHFQSAPNDTLVLEIDAGRYSLNPTPNQQGIINLSHVKPGPRGRLIIKGQGIDKTVLVFDDSEHAIVGRHTYRVTMSHMHMTREKYTVSQGHVISTAPGKLVLKIQRGFPTPADIFNPDSDQGRYLKRYENSQTDPRIVTRDNEQIAWKSARPLGDSIWEIRLKQRQLVPHYPKGALIGIKSKHGGQTYWFNGGSDFKFDHIKWTHKTRGVFRGAFDKIHITHCITDRAAPIHGQTPCLASPGGGPQIGQPWDPPTTGNLVKNCRFIASGDDAVAFFHGKGAISDCYIQDAFARGILLANSPDAISENNELVRNPLQRSKDHRLPTSTAPPVSVEKGPPKRR</sequence>
<evidence type="ECO:0000256" key="2">
    <source>
        <dbReference type="SAM" id="SignalP"/>
    </source>
</evidence>
<dbReference type="Proteomes" id="UP000634206">
    <property type="component" value="Unassembled WGS sequence"/>
</dbReference>
<feature type="region of interest" description="Disordered" evidence="1">
    <location>
        <begin position="364"/>
        <end position="391"/>
    </location>
</feature>
<dbReference type="InterPro" id="IPR012334">
    <property type="entry name" value="Pectin_lyas_fold"/>
</dbReference>
<evidence type="ECO:0008006" key="5">
    <source>
        <dbReference type="Google" id="ProtNLM"/>
    </source>
</evidence>
<reference evidence="3" key="1">
    <citation type="submission" date="2021-01" db="EMBL/GenBank/DDBJ databases">
        <title>Modified the classification status of verrucomicrobia.</title>
        <authorList>
            <person name="Feng X."/>
        </authorList>
    </citation>
    <scope>NUCLEOTIDE SEQUENCE</scope>
    <source>
        <strain evidence="3">5K15</strain>
    </source>
</reference>
<feature type="chain" id="PRO_5041937949" description="Right handed beta helix domain-containing protein" evidence="2">
    <location>
        <begin position="24"/>
        <end position="391"/>
    </location>
</feature>